<dbReference type="PROSITE" id="PS00211">
    <property type="entry name" value="ABC_TRANSPORTER_1"/>
    <property type="match status" value="1"/>
</dbReference>
<keyword evidence="3" id="KW-0813">Transport</keyword>
<evidence type="ECO:0000256" key="5">
    <source>
        <dbReference type="ARBA" id="ARBA00022741"/>
    </source>
</evidence>
<feature type="transmembrane region" description="Helical" evidence="10">
    <location>
        <begin position="670"/>
        <end position="692"/>
    </location>
</feature>
<reference evidence="12 13" key="1">
    <citation type="journal article" date="2015" name="Plant Cell">
        <title>Oil accumulation by the oleaginous diatom Fistulifera solaris as revealed by the genome and transcriptome.</title>
        <authorList>
            <person name="Tanaka T."/>
            <person name="Maeda Y."/>
            <person name="Veluchamy A."/>
            <person name="Tanaka M."/>
            <person name="Abida H."/>
            <person name="Marechal E."/>
            <person name="Bowler C."/>
            <person name="Muto M."/>
            <person name="Sunaga Y."/>
            <person name="Tanaka M."/>
            <person name="Yoshino T."/>
            <person name="Taniguchi T."/>
            <person name="Fukuda Y."/>
            <person name="Nemoto M."/>
            <person name="Matsumoto M."/>
            <person name="Wong P.S."/>
            <person name="Aburatani S."/>
            <person name="Fujibuchi W."/>
        </authorList>
    </citation>
    <scope>NUCLEOTIDE SEQUENCE [LARGE SCALE GENOMIC DNA]</scope>
    <source>
        <strain evidence="12 13">JPCC DA0580</strain>
    </source>
</reference>
<dbReference type="Pfam" id="PF00005">
    <property type="entry name" value="ABC_tran"/>
    <property type="match status" value="2"/>
</dbReference>
<feature type="transmembrane region" description="Helical" evidence="10">
    <location>
        <begin position="638"/>
        <end position="663"/>
    </location>
</feature>
<feature type="transmembrane region" description="Helical" evidence="10">
    <location>
        <begin position="1177"/>
        <end position="1200"/>
    </location>
</feature>
<dbReference type="InterPro" id="IPR017871">
    <property type="entry name" value="ABC_transporter-like_CS"/>
</dbReference>
<dbReference type="GO" id="GO:0005524">
    <property type="term" value="F:ATP binding"/>
    <property type="evidence" value="ECO:0007669"/>
    <property type="project" value="UniProtKB-KW"/>
</dbReference>
<keyword evidence="7 10" id="KW-1133">Transmembrane helix</keyword>
<dbReference type="Pfam" id="PF19055">
    <property type="entry name" value="ABC2_membrane_7"/>
    <property type="match status" value="2"/>
</dbReference>
<dbReference type="InterPro" id="IPR034003">
    <property type="entry name" value="ABCG_PDR_2"/>
</dbReference>
<feature type="domain" description="ABC transporter" evidence="11">
    <location>
        <begin position="132"/>
        <end position="416"/>
    </location>
</feature>
<dbReference type="GO" id="GO:0016020">
    <property type="term" value="C:membrane"/>
    <property type="evidence" value="ECO:0007669"/>
    <property type="project" value="UniProtKB-SubCell"/>
</dbReference>
<keyword evidence="4 10" id="KW-0812">Transmembrane</keyword>
<keyword evidence="8 10" id="KW-0472">Membrane</keyword>
<evidence type="ECO:0000313" key="12">
    <source>
        <dbReference type="EMBL" id="GAX19953.1"/>
    </source>
</evidence>
<name>A0A1Z5K0X4_FISSO</name>
<evidence type="ECO:0000256" key="2">
    <source>
        <dbReference type="ARBA" id="ARBA00006012"/>
    </source>
</evidence>
<evidence type="ECO:0000256" key="10">
    <source>
        <dbReference type="SAM" id="Phobius"/>
    </source>
</evidence>
<dbReference type="GO" id="GO:0140359">
    <property type="term" value="F:ABC-type transporter activity"/>
    <property type="evidence" value="ECO:0007669"/>
    <property type="project" value="InterPro"/>
</dbReference>
<dbReference type="PROSITE" id="PS50893">
    <property type="entry name" value="ABC_TRANSPORTER_2"/>
    <property type="match status" value="2"/>
</dbReference>
<evidence type="ECO:0000256" key="7">
    <source>
        <dbReference type="ARBA" id="ARBA00022989"/>
    </source>
</evidence>
<feature type="transmembrane region" description="Helical" evidence="10">
    <location>
        <begin position="1221"/>
        <end position="1246"/>
    </location>
</feature>
<comment type="subcellular location">
    <subcellularLocation>
        <location evidence="1">Membrane</location>
        <topology evidence="1">Multi-pass membrane protein</topology>
    </subcellularLocation>
</comment>
<evidence type="ECO:0000313" key="13">
    <source>
        <dbReference type="Proteomes" id="UP000198406"/>
    </source>
</evidence>
<evidence type="ECO:0000259" key="11">
    <source>
        <dbReference type="PROSITE" id="PS50893"/>
    </source>
</evidence>
<dbReference type="SMART" id="SM00382">
    <property type="entry name" value="AAA"/>
    <property type="match status" value="2"/>
</dbReference>
<feature type="region of interest" description="Disordered" evidence="9">
    <location>
        <begin position="60"/>
        <end position="82"/>
    </location>
</feature>
<accession>A0A1Z5K0X4</accession>
<dbReference type="SUPFAM" id="SSF52540">
    <property type="entry name" value="P-loop containing nucleoside triphosphate hydrolases"/>
    <property type="match status" value="2"/>
</dbReference>
<keyword evidence="5" id="KW-0547">Nucleotide-binding</keyword>
<dbReference type="Gene3D" id="3.40.50.300">
    <property type="entry name" value="P-loop containing nucleotide triphosphate hydrolases"/>
    <property type="match status" value="2"/>
</dbReference>
<evidence type="ECO:0000256" key="4">
    <source>
        <dbReference type="ARBA" id="ARBA00022692"/>
    </source>
</evidence>
<feature type="domain" description="ABC transporter" evidence="11">
    <location>
        <begin position="808"/>
        <end position="1056"/>
    </location>
</feature>
<feature type="transmembrane region" description="Helical" evidence="10">
    <location>
        <begin position="612"/>
        <end position="632"/>
    </location>
</feature>
<evidence type="ECO:0000256" key="9">
    <source>
        <dbReference type="SAM" id="MobiDB-lite"/>
    </source>
</evidence>
<dbReference type="OrthoDB" id="66620at2759"/>
<feature type="transmembrane region" description="Helical" evidence="10">
    <location>
        <begin position="1258"/>
        <end position="1281"/>
    </location>
</feature>
<feature type="compositionally biased region" description="Basic and acidic residues" evidence="9">
    <location>
        <begin position="73"/>
        <end position="82"/>
    </location>
</feature>
<dbReference type="Pfam" id="PF01061">
    <property type="entry name" value="ABC2_membrane"/>
    <property type="match status" value="2"/>
</dbReference>
<dbReference type="GO" id="GO:0016887">
    <property type="term" value="F:ATP hydrolysis activity"/>
    <property type="evidence" value="ECO:0007669"/>
    <property type="project" value="InterPro"/>
</dbReference>
<gene>
    <name evidence="12" type="ORF">FisN_1Lh575</name>
</gene>
<feature type="transmembrane region" description="Helical" evidence="10">
    <location>
        <begin position="1392"/>
        <end position="1414"/>
    </location>
</feature>
<dbReference type="CDD" id="cd03232">
    <property type="entry name" value="ABCG_PDR_domain2"/>
    <property type="match status" value="1"/>
</dbReference>
<dbReference type="InterPro" id="IPR003439">
    <property type="entry name" value="ABC_transporter-like_ATP-bd"/>
</dbReference>
<feature type="transmembrane region" description="Helical" evidence="10">
    <location>
        <begin position="1288"/>
        <end position="1307"/>
    </location>
</feature>
<dbReference type="InterPro" id="IPR043926">
    <property type="entry name" value="ABCG_dom"/>
</dbReference>
<dbReference type="InterPro" id="IPR003593">
    <property type="entry name" value="AAA+_ATPase"/>
</dbReference>
<protein>
    <recommendedName>
        <fullName evidence="11">ABC transporter domain-containing protein</fullName>
    </recommendedName>
</protein>
<feature type="region of interest" description="Disordered" evidence="9">
    <location>
        <begin position="776"/>
        <end position="797"/>
    </location>
</feature>
<dbReference type="InterPro" id="IPR013525">
    <property type="entry name" value="ABC2_TM"/>
</dbReference>
<dbReference type="InParanoid" id="A0A1Z5K0X4"/>
<organism evidence="12 13">
    <name type="scientific">Fistulifera solaris</name>
    <name type="common">Oleaginous diatom</name>
    <dbReference type="NCBI Taxonomy" id="1519565"/>
    <lineage>
        <taxon>Eukaryota</taxon>
        <taxon>Sar</taxon>
        <taxon>Stramenopiles</taxon>
        <taxon>Ochrophyta</taxon>
        <taxon>Bacillariophyta</taxon>
        <taxon>Bacillariophyceae</taxon>
        <taxon>Bacillariophycidae</taxon>
        <taxon>Naviculales</taxon>
        <taxon>Naviculaceae</taxon>
        <taxon>Fistulifera</taxon>
    </lineage>
</organism>
<feature type="transmembrane region" description="Helical" evidence="10">
    <location>
        <begin position="749"/>
        <end position="769"/>
    </location>
</feature>
<dbReference type="InterPro" id="IPR027417">
    <property type="entry name" value="P-loop_NTPase"/>
</dbReference>
<evidence type="ECO:0000256" key="6">
    <source>
        <dbReference type="ARBA" id="ARBA00022840"/>
    </source>
</evidence>
<keyword evidence="6" id="KW-0067">ATP-binding</keyword>
<dbReference type="Proteomes" id="UP000198406">
    <property type="component" value="Unassembled WGS sequence"/>
</dbReference>
<sequence>MSELEQKSDKVEAEADLFRSSLRIATSSRKNHLHTLFNQRRLTFALLKENTHRDGMSFSDVEESVSDDDEPDNDSHQPDHSVDIKPLSGPLLEIMNKLQEYKPILQRMRSLNIPVEVRIRNLTYMVQINQDVKLETVFSTSLFYRLYKWYKVKSSGTSTEACNLVSKNVLDDISLHFQPGKMYLILGPPASGKTTLMRCIAGLLHPQKGEVLNGTVTYNGREIKDSDGFVVENAFAFVSQLDKHAPRLTVEETFDFAFQCKSGGKLIHTDGISPEEKETEKRALDNKLITDIMLTSLGLKHVKDTFVGDTSVRGVSGGQRRRVTVGEMLISTRPFMCGDEVSTGLDAASTFDMIQTILHFGRVRQFTRVISLLQPSPETVSLFDELILLADGKLIFSGPVGEVENYFGSLGYRAPEYLDTTDFLQMITTEDGATLYDPPEEIRRVYPEAPTFSQLAEIFRQSKFGQHIKDALDSPSKYVWKENESQNGSEVSGLGSMPYIRKRYANSFPRSTRLLFSRFLRLWIRDKNVIMAGAVKNILMGVSVGGVFFDTVDPVSIQGAMFQAGLFVMLGAMQSSMGLISDRLIFDKHSNANFYSVWPFVFGRTLSQIPQIIVDTLMFGILLYYTVGLAGRDELENLFVYLAILFSFAVLMAQQLSVFASFATASGAQAYGACVILLMMLFGGFIVAPASIPDYYSFLYWLNPFAWMFRSLVVLEFRSERWEDPESILKMLGFTTPSGEPFGSEWIEYGFYFMVSYFLLCCVLTAVGLSARARDSTGAAPRPTAKPTEPEGDTQDGLVNIPFTPVTLSFHEISYEVPASTKSASLNLLDNINGIFRPGRLISLMGESGAGKTTLMDVIALRKNTGTVKGEVLLNGFNQDPVSFRRCSGYVEQFDVQSPQLTVMETILFSARLRLDPSNVTESHTIENYVRKIMRDMELSCISDALVGTDETGGLSFEEKKRLSIAVELSASPSILFLDEPTSGLDARSALLVMKCLRKIADTGRTICATIHQPSSTVFEMFDDLLLLKKGGRVIYHGELGASSSALISYFESKGAPKIEVGENPANWMLRVVSHESMGDLSVVYKNSDSFLHLMQDLDRIKKTRVPNLEIKYNSEYAVSQVQREELVNARLRTIYWRSPTYNLTRLSVSGTIAFILGSVFLWNWRRNQFTEIEMRARLSVIFLSFIITGIMSIVSVLPVMQDIKMMFRRHANSGMYGSKAIGIALGVAEKWFIVAGGAIFTAIFLSTSHINNAPFSAGFWGFFTLNLAIYSYIGQAFVCLVPSPQTAFVLSSVYIGLNNFFSGLIVRPQFMVGSFFEVPYSITPGRYVYEGLVMALYRTIDATVVADYNSEFYDYLLSKGICDETNNEICIGSTSDYIDSFFGGEFSDDNIIRNGIILGGILVFVRVLTWLALEYIHY</sequence>
<evidence type="ECO:0000256" key="8">
    <source>
        <dbReference type="ARBA" id="ARBA00023136"/>
    </source>
</evidence>
<comment type="similarity">
    <text evidence="2">Belongs to the ABC transporter superfamily. ABCG family. PDR (TC 3.A.1.205) subfamily.</text>
</comment>
<comment type="caution">
    <text evidence="12">The sequence shown here is derived from an EMBL/GenBank/DDBJ whole genome shotgun (WGS) entry which is preliminary data.</text>
</comment>
<feature type="compositionally biased region" description="Acidic residues" evidence="9">
    <location>
        <begin position="60"/>
        <end position="72"/>
    </location>
</feature>
<evidence type="ECO:0000256" key="1">
    <source>
        <dbReference type="ARBA" id="ARBA00004141"/>
    </source>
</evidence>
<feature type="transmembrane region" description="Helical" evidence="10">
    <location>
        <begin position="1147"/>
        <end position="1165"/>
    </location>
</feature>
<evidence type="ECO:0000256" key="3">
    <source>
        <dbReference type="ARBA" id="ARBA00022448"/>
    </source>
</evidence>
<dbReference type="PANTHER" id="PTHR19241">
    <property type="entry name" value="ATP-BINDING CASSETTE TRANSPORTER"/>
    <property type="match status" value="1"/>
</dbReference>
<proteinExistence type="inferred from homology"/>
<keyword evidence="13" id="KW-1185">Reference proteome</keyword>
<dbReference type="EMBL" id="BDSP01000141">
    <property type="protein sequence ID" value="GAX19953.1"/>
    <property type="molecule type" value="Genomic_DNA"/>
</dbReference>